<comment type="similarity">
    <text evidence="1">Belongs to the bacterial solute-binding protein 8 family.</text>
</comment>
<dbReference type="RefSeq" id="WP_184076273.1">
    <property type="nucleotide sequence ID" value="NZ_JACHDS010000001.1"/>
</dbReference>
<dbReference type="PANTHER" id="PTHR30535">
    <property type="entry name" value="VITAMIN B12-BINDING PROTEIN"/>
    <property type="match status" value="1"/>
</dbReference>
<dbReference type="InterPro" id="IPR002491">
    <property type="entry name" value="ABC_transptr_periplasmic_BD"/>
</dbReference>
<dbReference type="PROSITE" id="PS50983">
    <property type="entry name" value="FE_B12_PBP"/>
    <property type="match status" value="1"/>
</dbReference>
<dbReference type="PROSITE" id="PS51257">
    <property type="entry name" value="PROKAR_LIPOPROTEIN"/>
    <property type="match status" value="1"/>
</dbReference>
<dbReference type="Gene3D" id="3.40.50.1980">
    <property type="entry name" value="Nitrogenase molybdenum iron protein domain"/>
    <property type="match status" value="2"/>
</dbReference>
<protein>
    <submittedName>
        <fullName evidence="5">Iron complex transport system substrate-binding protein</fullName>
    </submittedName>
</protein>
<keyword evidence="2 3" id="KW-0732">Signal</keyword>
<dbReference type="Pfam" id="PF01497">
    <property type="entry name" value="Peripla_BP_2"/>
    <property type="match status" value="1"/>
</dbReference>
<name>A0A7W9YJ31_9ACTN</name>
<reference evidence="5 6" key="1">
    <citation type="submission" date="2020-08" db="EMBL/GenBank/DDBJ databases">
        <title>Sequencing the genomes of 1000 actinobacteria strains.</title>
        <authorList>
            <person name="Klenk H.-P."/>
        </authorList>
    </citation>
    <scope>NUCLEOTIDE SEQUENCE [LARGE SCALE GENOMIC DNA]</scope>
    <source>
        <strain evidence="5 6">DSM 46659</strain>
    </source>
</reference>
<dbReference type="PANTHER" id="PTHR30535:SF34">
    <property type="entry name" value="MOLYBDATE-BINDING PROTEIN MOLA"/>
    <property type="match status" value="1"/>
</dbReference>
<feature type="chain" id="PRO_5038634898" evidence="3">
    <location>
        <begin position="21"/>
        <end position="316"/>
    </location>
</feature>
<evidence type="ECO:0000256" key="3">
    <source>
        <dbReference type="SAM" id="SignalP"/>
    </source>
</evidence>
<dbReference type="CDD" id="cd01143">
    <property type="entry name" value="YvrC"/>
    <property type="match status" value="1"/>
</dbReference>
<evidence type="ECO:0000256" key="1">
    <source>
        <dbReference type="ARBA" id="ARBA00008814"/>
    </source>
</evidence>
<dbReference type="AlphaFoldDB" id="A0A7W9YJ31"/>
<accession>A0A7W9YJ31</accession>
<dbReference type="EMBL" id="JACHDS010000001">
    <property type="protein sequence ID" value="MBB6173065.1"/>
    <property type="molecule type" value="Genomic_DNA"/>
</dbReference>
<keyword evidence="6" id="KW-1185">Reference proteome</keyword>
<dbReference type="InterPro" id="IPR050902">
    <property type="entry name" value="ABC_Transporter_SBP"/>
</dbReference>
<evidence type="ECO:0000313" key="6">
    <source>
        <dbReference type="Proteomes" id="UP000546642"/>
    </source>
</evidence>
<evidence type="ECO:0000313" key="5">
    <source>
        <dbReference type="EMBL" id="MBB6173065.1"/>
    </source>
</evidence>
<dbReference type="InterPro" id="IPR054828">
    <property type="entry name" value="Vit_B12_bind_prot"/>
</dbReference>
<dbReference type="NCBIfam" id="NF038402">
    <property type="entry name" value="TroA_like"/>
    <property type="match status" value="1"/>
</dbReference>
<proteinExistence type="inferred from homology"/>
<feature type="domain" description="Fe/B12 periplasmic-binding" evidence="4">
    <location>
        <begin position="59"/>
        <end position="312"/>
    </location>
</feature>
<gene>
    <name evidence="5" type="ORF">HNR23_003125</name>
</gene>
<dbReference type="SUPFAM" id="SSF53807">
    <property type="entry name" value="Helical backbone' metal receptor"/>
    <property type="match status" value="1"/>
</dbReference>
<dbReference type="Proteomes" id="UP000546642">
    <property type="component" value="Unassembled WGS sequence"/>
</dbReference>
<organism evidence="5 6">
    <name type="scientific">Nocardiopsis mwathae</name>
    <dbReference type="NCBI Taxonomy" id="1472723"/>
    <lineage>
        <taxon>Bacteria</taxon>
        <taxon>Bacillati</taxon>
        <taxon>Actinomycetota</taxon>
        <taxon>Actinomycetes</taxon>
        <taxon>Streptosporangiales</taxon>
        <taxon>Nocardiopsidaceae</taxon>
        <taxon>Nocardiopsis</taxon>
    </lineage>
</organism>
<sequence length="316" mass="33112">MRNARRLSAALLPAALVLTAACGGPDTADGAGAGDSGGAFPVTVDDARGEVTIDEAPQRIVSLSPSTTEMLFAIGAGDQVAAADEYSDYPEEAPTTDLSGFTPSVEAISEEDPDLVILAGSAEDAAEQLDKLGIPVLVLDAATTLDDTYDQIRLLGEVTGEAESADAEADRVESEITGIVDETKEKLGDTDLSYYHEVDDTMYSATSDTFIGQIYNEFGLTNIADEADDAASSGGYPQLSPEFIVEADPDLIFLAYGGADAVEDVAERPAFDKVSAVQDDDIVQLDEDISSRWGPRVVDLAQEVSDAVLAASGEER</sequence>
<feature type="signal peptide" evidence="3">
    <location>
        <begin position="1"/>
        <end position="20"/>
    </location>
</feature>
<comment type="caution">
    <text evidence="5">The sequence shown here is derived from an EMBL/GenBank/DDBJ whole genome shotgun (WGS) entry which is preliminary data.</text>
</comment>
<evidence type="ECO:0000256" key="2">
    <source>
        <dbReference type="ARBA" id="ARBA00022729"/>
    </source>
</evidence>
<evidence type="ECO:0000259" key="4">
    <source>
        <dbReference type="PROSITE" id="PS50983"/>
    </source>
</evidence>